<evidence type="ECO:0000259" key="4">
    <source>
        <dbReference type="PROSITE" id="PS51077"/>
    </source>
</evidence>
<dbReference type="Gene3D" id="3.30.450.40">
    <property type="match status" value="1"/>
</dbReference>
<dbReference type="SMART" id="SM00346">
    <property type="entry name" value="HTH_ICLR"/>
    <property type="match status" value="1"/>
</dbReference>
<dbReference type="Pfam" id="PF09339">
    <property type="entry name" value="HTH_IclR"/>
    <property type="match status" value="1"/>
</dbReference>
<protein>
    <submittedName>
        <fullName evidence="6">IclR family transcriptional regulator</fullName>
    </submittedName>
</protein>
<dbReference type="InterPro" id="IPR036390">
    <property type="entry name" value="WH_DNA-bd_sf"/>
</dbReference>
<dbReference type="SUPFAM" id="SSF46785">
    <property type="entry name" value="Winged helix' DNA-binding domain"/>
    <property type="match status" value="1"/>
</dbReference>
<dbReference type="InterPro" id="IPR029016">
    <property type="entry name" value="GAF-like_dom_sf"/>
</dbReference>
<dbReference type="GO" id="GO:0003677">
    <property type="term" value="F:DNA binding"/>
    <property type="evidence" value="ECO:0007669"/>
    <property type="project" value="UniProtKB-KW"/>
</dbReference>
<feature type="domain" description="HTH iclR-type" evidence="4">
    <location>
        <begin position="11"/>
        <end position="71"/>
    </location>
</feature>
<dbReference type="InterPro" id="IPR005471">
    <property type="entry name" value="Tscrpt_reg_IclR_N"/>
</dbReference>
<evidence type="ECO:0000256" key="3">
    <source>
        <dbReference type="ARBA" id="ARBA00023163"/>
    </source>
</evidence>
<organism evidence="6 7">
    <name type="scientific">Deinococcus ruber</name>
    <dbReference type="NCBI Taxonomy" id="1848197"/>
    <lineage>
        <taxon>Bacteria</taxon>
        <taxon>Thermotogati</taxon>
        <taxon>Deinococcota</taxon>
        <taxon>Deinococci</taxon>
        <taxon>Deinococcales</taxon>
        <taxon>Deinococcaceae</taxon>
        <taxon>Deinococcus</taxon>
    </lineage>
</organism>
<dbReference type="PROSITE" id="PS51078">
    <property type="entry name" value="ICLR_ED"/>
    <property type="match status" value="1"/>
</dbReference>
<keyword evidence="2" id="KW-0238">DNA-binding</keyword>
<dbReference type="InterPro" id="IPR014757">
    <property type="entry name" value="Tscrpt_reg_IclR_C"/>
</dbReference>
<evidence type="ECO:0000313" key="7">
    <source>
        <dbReference type="Proteomes" id="UP000603865"/>
    </source>
</evidence>
<comment type="caution">
    <text evidence="6">The sequence shown here is derived from an EMBL/GenBank/DDBJ whole genome shotgun (WGS) entry which is preliminary data.</text>
</comment>
<keyword evidence="1" id="KW-0805">Transcription regulation</keyword>
<evidence type="ECO:0000256" key="1">
    <source>
        <dbReference type="ARBA" id="ARBA00023015"/>
    </source>
</evidence>
<accession>A0A918C3F3</accession>
<dbReference type="InterPro" id="IPR050707">
    <property type="entry name" value="HTH_MetabolicPath_Reg"/>
</dbReference>
<dbReference type="EMBL" id="BMQL01000006">
    <property type="protein sequence ID" value="GGR03070.1"/>
    <property type="molecule type" value="Genomic_DNA"/>
</dbReference>
<evidence type="ECO:0000313" key="6">
    <source>
        <dbReference type="EMBL" id="GGR03070.1"/>
    </source>
</evidence>
<proteinExistence type="predicted"/>
<dbReference type="GO" id="GO:0003700">
    <property type="term" value="F:DNA-binding transcription factor activity"/>
    <property type="evidence" value="ECO:0007669"/>
    <property type="project" value="TreeGrafter"/>
</dbReference>
<gene>
    <name evidence="6" type="ORF">GCM10008957_14890</name>
</gene>
<dbReference type="Proteomes" id="UP000603865">
    <property type="component" value="Unassembled WGS sequence"/>
</dbReference>
<dbReference type="Gene3D" id="1.10.10.10">
    <property type="entry name" value="Winged helix-like DNA-binding domain superfamily/Winged helix DNA-binding domain"/>
    <property type="match status" value="1"/>
</dbReference>
<dbReference type="PANTHER" id="PTHR30136:SF7">
    <property type="entry name" value="HTH-TYPE TRANSCRIPTIONAL REGULATOR KDGR-RELATED"/>
    <property type="match status" value="1"/>
</dbReference>
<dbReference type="InterPro" id="IPR036388">
    <property type="entry name" value="WH-like_DNA-bd_sf"/>
</dbReference>
<evidence type="ECO:0000256" key="2">
    <source>
        <dbReference type="ARBA" id="ARBA00023125"/>
    </source>
</evidence>
<evidence type="ECO:0000259" key="5">
    <source>
        <dbReference type="PROSITE" id="PS51078"/>
    </source>
</evidence>
<dbReference type="AlphaFoldDB" id="A0A918C3F3"/>
<dbReference type="RefSeq" id="WP_189088950.1">
    <property type="nucleotide sequence ID" value="NZ_BMQL01000006.1"/>
</dbReference>
<keyword evidence="7" id="KW-1185">Reference proteome</keyword>
<feature type="domain" description="IclR-ED" evidence="5">
    <location>
        <begin position="72"/>
        <end position="254"/>
    </location>
</feature>
<reference evidence="6" key="1">
    <citation type="journal article" date="2014" name="Int. J. Syst. Evol. Microbiol.">
        <title>Complete genome sequence of Corynebacterium casei LMG S-19264T (=DSM 44701T), isolated from a smear-ripened cheese.</title>
        <authorList>
            <consortium name="US DOE Joint Genome Institute (JGI-PGF)"/>
            <person name="Walter F."/>
            <person name="Albersmeier A."/>
            <person name="Kalinowski J."/>
            <person name="Ruckert C."/>
        </authorList>
    </citation>
    <scope>NUCLEOTIDE SEQUENCE</scope>
    <source>
        <strain evidence="6">JCM 31311</strain>
    </source>
</reference>
<name>A0A918C3F3_9DEIO</name>
<sequence>MTDTAAPAVEIATLERPLYLLTFFTPRQTGWTLSALARASSLPKASCLRSIRVLEKYGFLRRDGDTYRLGTRFIELGAFVQDSAPARNIALPYLHQLAQRTGLNVSWAVLQGHEGLYAEVIAAPNTTPPPIHSGQRLSLMQGASAAILMAFAPQEIRQHTFSTVRAVVPSAGRPVTDLDFVDGLARKTWLAVWTELPGRGRIECAAPVFQANGKVVAALAVHGDAATDLDASLLRQRLLQLSHSAEAISRDLGYSHEWQGDTDFFLQMLRGVQRLP</sequence>
<dbReference type="SUPFAM" id="SSF55781">
    <property type="entry name" value="GAF domain-like"/>
    <property type="match status" value="1"/>
</dbReference>
<reference evidence="6" key="2">
    <citation type="submission" date="2020-09" db="EMBL/GenBank/DDBJ databases">
        <authorList>
            <person name="Sun Q."/>
            <person name="Ohkuma M."/>
        </authorList>
    </citation>
    <scope>NUCLEOTIDE SEQUENCE</scope>
    <source>
        <strain evidence="6">JCM 31311</strain>
    </source>
</reference>
<dbReference type="GO" id="GO:0045892">
    <property type="term" value="P:negative regulation of DNA-templated transcription"/>
    <property type="evidence" value="ECO:0007669"/>
    <property type="project" value="TreeGrafter"/>
</dbReference>
<dbReference type="PROSITE" id="PS51077">
    <property type="entry name" value="HTH_ICLR"/>
    <property type="match status" value="1"/>
</dbReference>
<keyword evidence="3" id="KW-0804">Transcription</keyword>
<dbReference type="Pfam" id="PF01614">
    <property type="entry name" value="IclR_C"/>
    <property type="match status" value="1"/>
</dbReference>
<dbReference type="PANTHER" id="PTHR30136">
    <property type="entry name" value="HELIX-TURN-HELIX TRANSCRIPTIONAL REGULATOR, ICLR FAMILY"/>
    <property type="match status" value="1"/>
</dbReference>